<evidence type="ECO:0000313" key="2">
    <source>
        <dbReference type="Proteomes" id="UP001529085"/>
    </source>
</evidence>
<dbReference type="RefSeq" id="WP_278006124.1">
    <property type="nucleotide sequence ID" value="NZ_JARSBN010000006.1"/>
</dbReference>
<dbReference type="EMBL" id="JARSBN010000006">
    <property type="protein sequence ID" value="MDG4716684.1"/>
    <property type="molecule type" value="Genomic_DNA"/>
</dbReference>
<reference evidence="1 2" key="1">
    <citation type="submission" date="2023-03" db="EMBL/GenBank/DDBJ databases">
        <title>Strain YYF002 represents a novel species in the genus Winogradskyella isolated from seawater.</title>
        <authorList>
            <person name="Fu Z.-Y."/>
        </authorList>
    </citation>
    <scope>NUCLEOTIDE SEQUENCE [LARGE SCALE GENOMIC DNA]</scope>
    <source>
        <strain evidence="1 2">YYF002</strain>
    </source>
</reference>
<keyword evidence="2" id="KW-1185">Reference proteome</keyword>
<protein>
    <submittedName>
        <fullName evidence="1">Uncharacterized protein</fullName>
    </submittedName>
</protein>
<evidence type="ECO:0000313" key="1">
    <source>
        <dbReference type="EMBL" id="MDG4716684.1"/>
    </source>
</evidence>
<proteinExistence type="predicted"/>
<dbReference type="Proteomes" id="UP001529085">
    <property type="component" value="Unassembled WGS sequence"/>
</dbReference>
<name>A0ABT6G4D2_9FLAO</name>
<organism evidence="1 2">
    <name type="scientific">Winogradskyella marincola</name>
    <dbReference type="NCBI Taxonomy" id="3037795"/>
    <lineage>
        <taxon>Bacteria</taxon>
        <taxon>Pseudomonadati</taxon>
        <taxon>Bacteroidota</taxon>
        <taxon>Flavobacteriia</taxon>
        <taxon>Flavobacteriales</taxon>
        <taxon>Flavobacteriaceae</taxon>
        <taxon>Winogradskyella</taxon>
    </lineage>
</organism>
<accession>A0ABT6G4D2</accession>
<gene>
    <name evidence="1" type="ORF">P7122_12425</name>
</gene>
<sequence>MNNKLLEFRDIADKVFKNEGKFLNFTSSDEDKKKAIESLNDLKEKAEEEKYNAIKISDNDLANGFASFELVIESMKSEYKMWLSLNEKDYNKAWDFLVDAQDFAILSMQAHNVNGHLDKYNQRLLIIEKLLFPPQLFFSDRTIVSKSSCTICNKDMQECEHIKGKFYMGIQCCERVEKIESIEGIDIVKEPANKKCRAIF</sequence>
<comment type="caution">
    <text evidence="1">The sequence shown here is derived from an EMBL/GenBank/DDBJ whole genome shotgun (WGS) entry which is preliminary data.</text>
</comment>